<dbReference type="Gene3D" id="1.25.40.90">
    <property type="match status" value="1"/>
</dbReference>
<dbReference type="GO" id="GO:0005737">
    <property type="term" value="C:cytoplasm"/>
    <property type="evidence" value="ECO:0007669"/>
    <property type="project" value="TreeGrafter"/>
</dbReference>
<feature type="compositionally biased region" description="Polar residues" evidence="1">
    <location>
        <begin position="449"/>
        <end position="459"/>
    </location>
</feature>
<feature type="region of interest" description="Disordered" evidence="1">
    <location>
        <begin position="147"/>
        <end position="192"/>
    </location>
</feature>
<feature type="region of interest" description="Disordered" evidence="1">
    <location>
        <begin position="561"/>
        <end position="588"/>
    </location>
</feature>
<dbReference type="InterPro" id="IPR045154">
    <property type="entry name" value="PCF11-like"/>
</dbReference>
<keyword evidence="4" id="KW-1185">Reference proteome</keyword>
<dbReference type="InterPro" id="IPR008942">
    <property type="entry name" value="ENTH_VHS"/>
</dbReference>
<feature type="region of interest" description="Disordered" evidence="1">
    <location>
        <begin position="326"/>
        <end position="349"/>
    </location>
</feature>
<comment type="caution">
    <text evidence="3">The sequence shown here is derived from an EMBL/GenBank/DDBJ whole genome shotgun (WGS) entry which is preliminary data.</text>
</comment>
<dbReference type="GO" id="GO:0003729">
    <property type="term" value="F:mRNA binding"/>
    <property type="evidence" value="ECO:0007669"/>
    <property type="project" value="InterPro"/>
</dbReference>
<dbReference type="InterPro" id="IPR021605">
    <property type="entry name" value="Pcf11_Clp1-ID"/>
</dbReference>
<feature type="region of interest" description="Disordered" evidence="1">
    <location>
        <begin position="372"/>
        <end position="406"/>
    </location>
</feature>
<sequence length="647" mass="70810">MSSALPSAGVALDFKESLQDLQMNNRYEISNLTIIAKENTEHAQAISRVLENHIRTAPPPRKLPALYVLDSIVKNVGTPYTVYLGRNLYSTFMDAYTLVDGQTRKNMEGMLKTWKEPVPGSMDARPVFQPEITRAIENALIKARTAAVHQQQQARTQRQPFALPPRPVASPATPWQNTSTPPQNSSRYAPPPIPDTYQAQYGYRSQQALPQQPAAQYLPRPNSTSTYSNTAYGQVPSPDRDLDMLNDDVARLILAAKTEFAASPYEIGVQQRLKALLDLQTILKGQTLSPESLAAIKAQVAQLSVALQQPPATAALVVHSTPQPWQPPTPVAQVYQPPPPVSQPHQPPSNLQAPISFPSDILAQLLASASNGQVSTPVPQPALPARPSTTLVSESTPTPIPALANGGSSLLDSLRAAGLLPATPEPAAAAPAPAPAPSTHPILPPYLPPQSQNHLQTIGTPPVRHAGLAPPGLAEMRMEIPMTSAALKIPRRHIVALLYEAQPNQCTSCGRRFLATSEGREQKARHLDWHFRINQRIADSVNRGHNRSWYVDEMEWIRSRDPDESTMDPNASNDGHNKSAPAERKGPEDQYIPVPTEAALANVNCPICQENFEAVWHDEAQEWVWMDAVKDELNDLRARLKKDVTAC</sequence>
<dbReference type="InterPro" id="IPR047415">
    <property type="entry name" value="Pcf11_CID"/>
</dbReference>
<feature type="compositionally biased region" description="Basic and acidic residues" evidence="1">
    <location>
        <begin position="575"/>
        <end position="588"/>
    </location>
</feature>
<dbReference type="GO" id="GO:0031124">
    <property type="term" value="P:mRNA 3'-end processing"/>
    <property type="evidence" value="ECO:0007669"/>
    <property type="project" value="InterPro"/>
</dbReference>
<dbReference type="SUPFAM" id="SSF48464">
    <property type="entry name" value="ENTH/VHS domain"/>
    <property type="match status" value="1"/>
</dbReference>
<dbReference type="CDD" id="cd16982">
    <property type="entry name" value="CID_Pcf11"/>
    <property type="match status" value="1"/>
</dbReference>
<dbReference type="GO" id="GO:0006369">
    <property type="term" value="P:termination of RNA polymerase II transcription"/>
    <property type="evidence" value="ECO:0007669"/>
    <property type="project" value="InterPro"/>
</dbReference>
<evidence type="ECO:0000256" key="1">
    <source>
        <dbReference type="SAM" id="MobiDB-lite"/>
    </source>
</evidence>
<accession>A0A4V5NEG2</accession>
<protein>
    <recommendedName>
        <fullName evidence="2">CID domain-containing protein</fullName>
    </recommendedName>
</protein>
<dbReference type="PANTHER" id="PTHR15921:SF3">
    <property type="entry name" value="PRE-MRNA CLEAVAGE COMPLEX 2 PROTEIN PCF11"/>
    <property type="match status" value="1"/>
</dbReference>
<dbReference type="Pfam" id="PF21936">
    <property type="entry name" value="Pcf11_C"/>
    <property type="match status" value="1"/>
</dbReference>
<dbReference type="OrthoDB" id="343582at2759"/>
<gene>
    <name evidence="3" type="ORF">B0A49_03380</name>
</gene>
<feature type="compositionally biased region" description="Pro residues" evidence="1">
    <location>
        <begin position="432"/>
        <end position="448"/>
    </location>
</feature>
<name>A0A4V5NEG2_9PEZI</name>
<dbReference type="PROSITE" id="PS51391">
    <property type="entry name" value="CID"/>
    <property type="match status" value="1"/>
</dbReference>
<dbReference type="InterPro" id="IPR006569">
    <property type="entry name" value="CID_dom"/>
</dbReference>
<dbReference type="InterPro" id="IPR054127">
    <property type="entry name" value="Pcf11_C"/>
</dbReference>
<evidence type="ECO:0000259" key="2">
    <source>
        <dbReference type="PROSITE" id="PS51391"/>
    </source>
</evidence>
<feature type="domain" description="CID" evidence="2">
    <location>
        <begin position="6"/>
        <end position="144"/>
    </location>
</feature>
<feature type="compositionally biased region" description="Low complexity" evidence="1">
    <location>
        <begin position="147"/>
        <end position="159"/>
    </location>
</feature>
<organism evidence="3 4">
    <name type="scientific">Cryomyces minteri</name>
    <dbReference type="NCBI Taxonomy" id="331657"/>
    <lineage>
        <taxon>Eukaryota</taxon>
        <taxon>Fungi</taxon>
        <taxon>Dikarya</taxon>
        <taxon>Ascomycota</taxon>
        <taxon>Pezizomycotina</taxon>
        <taxon>Dothideomycetes</taxon>
        <taxon>Dothideomycetes incertae sedis</taxon>
        <taxon>Cryomyces</taxon>
    </lineage>
</organism>
<dbReference type="Pfam" id="PF11526">
    <property type="entry name" value="Pfc11_Clp1_ID"/>
    <property type="match status" value="1"/>
</dbReference>
<dbReference type="STRING" id="331657.A0A4V5NEG2"/>
<evidence type="ECO:0000313" key="3">
    <source>
        <dbReference type="EMBL" id="TKA66779.1"/>
    </source>
</evidence>
<dbReference type="Proteomes" id="UP000308768">
    <property type="component" value="Unassembled WGS sequence"/>
</dbReference>
<evidence type="ECO:0000313" key="4">
    <source>
        <dbReference type="Proteomes" id="UP000308768"/>
    </source>
</evidence>
<proteinExistence type="predicted"/>
<feature type="compositionally biased region" description="Polar residues" evidence="1">
    <location>
        <begin position="173"/>
        <end position="187"/>
    </location>
</feature>
<feature type="region of interest" description="Disordered" evidence="1">
    <location>
        <begin position="424"/>
        <end position="464"/>
    </location>
</feature>
<dbReference type="EMBL" id="NAJN01000983">
    <property type="protein sequence ID" value="TKA66779.1"/>
    <property type="molecule type" value="Genomic_DNA"/>
</dbReference>
<dbReference type="GO" id="GO:0005849">
    <property type="term" value="C:mRNA cleavage factor complex"/>
    <property type="evidence" value="ECO:0007669"/>
    <property type="project" value="InterPro"/>
</dbReference>
<reference evidence="3 4" key="1">
    <citation type="submission" date="2017-03" db="EMBL/GenBank/DDBJ databases">
        <title>Genomes of endolithic fungi from Antarctica.</title>
        <authorList>
            <person name="Coleine C."/>
            <person name="Masonjones S."/>
            <person name="Stajich J.E."/>
        </authorList>
    </citation>
    <scope>NUCLEOTIDE SEQUENCE [LARGE SCALE GENOMIC DNA]</scope>
    <source>
        <strain evidence="3 4">CCFEE 5187</strain>
    </source>
</reference>
<dbReference type="Pfam" id="PF04818">
    <property type="entry name" value="CID"/>
    <property type="match status" value="1"/>
</dbReference>
<dbReference type="PANTHER" id="PTHR15921">
    <property type="entry name" value="PRE-MRNA CLEAVAGE COMPLEX II"/>
    <property type="match status" value="1"/>
</dbReference>
<dbReference type="FunFam" id="1.25.40.90:FF:000016">
    <property type="entry name" value="mRNA cleavage factor complex component Pcf11"/>
    <property type="match status" value="1"/>
</dbReference>
<feature type="compositionally biased region" description="Pro residues" evidence="1">
    <location>
        <begin position="326"/>
        <end position="347"/>
    </location>
</feature>
<dbReference type="GO" id="GO:0000993">
    <property type="term" value="F:RNA polymerase II complex binding"/>
    <property type="evidence" value="ECO:0007669"/>
    <property type="project" value="InterPro"/>
</dbReference>
<dbReference type="SMART" id="SM00582">
    <property type="entry name" value="RPR"/>
    <property type="match status" value="1"/>
</dbReference>
<dbReference type="AlphaFoldDB" id="A0A4V5NEG2"/>
<feature type="compositionally biased region" description="Polar residues" evidence="1">
    <location>
        <begin position="387"/>
        <end position="397"/>
    </location>
</feature>